<dbReference type="AlphaFoldDB" id="A0A1H9P0V8"/>
<name>A0A1H9P0V8_9GAMM</name>
<evidence type="ECO:0000313" key="3">
    <source>
        <dbReference type="Proteomes" id="UP000198505"/>
    </source>
</evidence>
<feature type="coiled-coil region" evidence="1">
    <location>
        <begin position="3"/>
        <end position="30"/>
    </location>
</feature>
<sequence>MNSDEHERVAQELESLIRDTQATIERAEIHGLDQTSPKDFQALLDIVDSAVKQQREHTQAMLD</sequence>
<keyword evidence="3" id="KW-1185">Reference proteome</keyword>
<dbReference type="EMBL" id="FOGS01000001">
    <property type="protein sequence ID" value="SER41818.1"/>
    <property type="molecule type" value="Genomic_DNA"/>
</dbReference>
<dbReference type="Proteomes" id="UP000198505">
    <property type="component" value="Unassembled WGS sequence"/>
</dbReference>
<organism evidence="2 3">
    <name type="scientific">Vreelandella subterranea</name>
    <dbReference type="NCBI Taxonomy" id="416874"/>
    <lineage>
        <taxon>Bacteria</taxon>
        <taxon>Pseudomonadati</taxon>
        <taxon>Pseudomonadota</taxon>
        <taxon>Gammaproteobacteria</taxon>
        <taxon>Oceanospirillales</taxon>
        <taxon>Halomonadaceae</taxon>
        <taxon>Vreelandella</taxon>
    </lineage>
</organism>
<evidence type="ECO:0000313" key="2">
    <source>
        <dbReference type="EMBL" id="SER41818.1"/>
    </source>
</evidence>
<protein>
    <submittedName>
        <fullName evidence="2">Uncharacterized protein</fullName>
    </submittedName>
</protein>
<keyword evidence="1" id="KW-0175">Coiled coil</keyword>
<evidence type="ECO:0000256" key="1">
    <source>
        <dbReference type="SAM" id="Coils"/>
    </source>
</evidence>
<accession>A0A1H9P0V8</accession>
<gene>
    <name evidence="2" type="ORF">SAMN04487958_10148</name>
</gene>
<dbReference type="RefSeq" id="WP_092824158.1">
    <property type="nucleotide sequence ID" value="NZ_FOGS01000001.1"/>
</dbReference>
<proteinExistence type="predicted"/>
<reference evidence="3" key="1">
    <citation type="submission" date="2016-10" db="EMBL/GenBank/DDBJ databases">
        <authorList>
            <person name="Varghese N."/>
            <person name="Submissions S."/>
        </authorList>
    </citation>
    <scope>NUCLEOTIDE SEQUENCE [LARGE SCALE GENOMIC DNA]</scope>
    <source>
        <strain evidence="3">CGMCC 1.6495</strain>
    </source>
</reference>
<dbReference type="STRING" id="416874.SAMN04487958_10148"/>